<evidence type="ECO:0000256" key="1">
    <source>
        <dbReference type="PROSITE-ProRule" id="PRU00235"/>
    </source>
</evidence>
<proteinExistence type="predicted"/>
<dbReference type="AlphaFoldDB" id="A0ABD3MMN7"/>
<dbReference type="SUPFAM" id="SSF50985">
    <property type="entry name" value="RCC1/BLIP-II"/>
    <property type="match status" value="2"/>
</dbReference>
<evidence type="ECO:0000313" key="4">
    <source>
        <dbReference type="Proteomes" id="UP001530293"/>
    </source>
</evidence>
<dbReference type="PRINTS" id="PR00633">
    <property type="entry name" value="RCCNDNSATION"/>
</dbReference>
<feature type="repeat" description="RCC1" evidence="1">
    <location>
        <begin position="497"/>
        <end position="553"/>
    </location>
</feature>
<dbReference type="PANTHER" id="PTHR46207:SF1">
    <property type="entry name" value="PROTEIN RCC2"/>
    <property type="match status" value="1"/>
</dbReference>
<gene>
    <name evidence="3" type="ORF">ACHAWU_001306</name>
</gene>
<dbReference type="Pfam" id="PF00415">
    <property type="entry name" value="RCC1"/>
    <property type="match status" value="3"/>
</dbReference>
<feature type="compositionally biased region" description="Acidic residues" evidence="2">
    <location>
        <begin position="353"/>
        <end position="366"/>
    </location>
</feature>
<organism evidence="3 4">
    <name type="scientific">Discostella pseudostelligera</name>
    <dbReference type="NCBI Taxonomy" id="259834"/>
    <lineage>
        <taxon>Eukaryota</taxon>
        <taxon>Sar</taxon>
        <taxon>Stramenopiles</taxon>
        <taxon>Ochrophyta</taxon>
        <taxon>Bacillariophyta</taxon>
        <taxon>Coscinodiscophyceae</taxon>
        <taxon>Thalassiosirophycidae</taxon>
        <taxon>Stephanodiscales</taxon>
        <taxon>Stephanodiscaceae</taxon>
        <taxon>Discostella</taxon>
    </lineage>
</organism>
<dbReference type="InterPro" id="IPR009091">
    <property type="entry name" value="RCC1/BLIP-II"/>
</dbReference>
<name>A0ABD3MMN7_9STRA</name>
<evidence type="ECO:0000256" key="2">
    <source>
        <dbReference type="SAM" id="MobiDB-lite"/>
    </source>
</evidence>
<feature type="region of interest" description="Disordered" evidence="2">
    <location>
        <begin position="1"/>
        <end position="32"/>
    </location>
</feature>
<feature type="repeat" description="RCC1" evidence="1">
    <location>
        <begin position="253"/>
        <end position="307"/>
    </location>
</feature>
<dbReference type="Gene3D" id="2.130.10.30">
    <property type="entry name" value="Regulator of chromosome condensation 1/beta-lactamase-inhibitor protein II"/>
    <property type="match status" value="2"/>
</dbReference>
<accession>A0ABD3MMN7</accession>
<dbReference type="InterPro" id="IPR000408">
    <property type="entry name" value="Reg_chr_condens"/>
</dbReference>
<comment type="caution">
    <text evidence="3">The sequence shown here is derived from an EMBL/GenBank/DDBJ whole genome shotgun (WGS) entry which is preliminary data.</text>
</comment>
<protein>
    <recommendedName>
        <fullName evidence="5">Regulator of chromosome condensation</fullName>
    </recommendedName>
</protein>
<feature type="region of interest" description="Disordered" evidence="2">
    <location>
        <begin position="64"/>
        <end position="91"/>
    </location>
</feature>
<feature type="region of interest" description="Disordered" evidence="2">
    <location>
        <begin position="344"/>
        <end position="366"/>
    </location>
</feature>
<dbReference type="EMBL" id="JALLBG020000147">
    <property type="protein sequence ID" value="KAL3761790.1"/>
    <property type="molecule type" value="Genomic_DNA"/>
</dbReference>
<dbReference type="PROSITE" id="PS50012">
    <property type="entry name" value="RCC1_3"/>
    <property type="match status" value="3"/>
</dbReference>
<feature type="compositionally biased region" description="Basic residues" evidence="2">
    <location>
        <begin position="700"/>
        <end position="711"/>
    </location>
</feature>
<evidence type="ECO:0008006" key="5">
    <source>
        <dbReference type="Google" id="ProtNLM"/>
    </source>
</evidence>
<feature type="region of interest" description="Disordered" evidence="2">
    <location>
        <begin position="684"/>
        <end position="711"/>
    </location>
</feature>
<feature type="compositionally biased region" description="Low complexity" evidence="2">
    <location>
        <begin position="7"/>
        <end position="26"/>
    </location>
</feature>
<keyword evidence="4" id="KW-1185">Reference proteome</keyword>
<reference evidence="3 4" key="1">
    <citation type="submission" date="2024-10" db="EMBL/GenBank/DDBJ databases">
        <title>Updated reference genomes for cyclostephanoid diatoms.</title>
        <authorList>
            <person name="Roberts W.R."/>
            <person name="Alverson A.J."/>
        </authorList>
    </citation>
    <scope>NUCLEOTIDE SEQUENCE [LARGE SCALE GENOMIC DNA]</scope>
    <source>
        <strain evidence="3 4">AJA232-27</strain>
    </source>
</reference>
<dbReference type="Proteomes" id="UP001530293">
    <property type="component" value="Unassembled WGS sequence"/>
</dbReference>
<feature type="repeat" description="RCC1" evidence="1">
    <location>
        <begin position="602"/>
        <end position="655"/>
    </location>
</feature>
<sequence length="711" mass="73037">MPRKKSTSTGVSSSTGATTAVSSSSTNTLILAPGGGTSSDISHLSSTLSLPTSAILAIMNCEGQGVSSSSSSSRRSGAAAGAANNNAGGAAVAMDPSMMNVWGDFMNEEMETAPPVATSTTTTAAAAAVSSSSNAATSTATAAASSSTSGPRNYILPIPPRMRFIADGKKSNKKKDGNDVDGYDLPMPGLLAQTGTLDSSVPGRSAISKVPETHELIAPTLLFPTSIFDKSTKIAFIATSPTACHSIAITSTGVAYGWGRNETGQLGLGYSSSLVPLPTVLSVENEPNLKFVGAGVGKYHTLLVGANGHVYASGGNLCGQLGINRLNTRGIDKFKKCVVVGQLSSKRSGGCGGEEEGEEDNDDEVEDAGEGVKIVQASCGENISALLSSTGHLYTAGASEFGQLGNGETGEHIVTAGKVGFANSGKFIRRSVFVQSEADRDGMMSSMMTSGALDSATGRVKCVTLEDSSQISLSSISCGRNHIVAVEAPTVGHSHVPRVFSWGSGGYGCLGHVIQADEYFPRLVAGFRGPIFANNHPVLAVAGCHCSLVLTKQGHVYYVGKHKTAGEATMRPTLVDALANNGHEVIGIGAGNQTVFCSTKNGVTVSWGQGNHGELGYGQDDAKSSSKPKFVNGLDSCLVTSVSCGMGHTLFIIRNEDDEDAKALKKVGKVEVADVAQFVEQCKGKKVDADDADGGEAPAKKKSRTSRGGKK</sequence>
<dbReference type="InterPro" id="IPR028641">
    <property type="entry name" value="RCC2"/>
</dbReference>
<evidence type="ECO:0000313" key="3">
    <source>
        <dbReference type="EMBL" id="KAL3761790.1"/>
    </source>
</evidence>
<feature type="compositionally biased region" description="Low complexity" evidence="2">
    <location>
        <begin position="65"/>
        <end position="91"/>
    </location>
</feature>
<dbReference type="PANTHER" id="PTHR46207">
    <property type="entry name" value="PROTEIN RCC2"/>
    <property type="match status" value="1"/>
</dbReference>